<feature type="domain" description="Fido" evidence="1">
    <location>
        <begin position="1"/>
        <end position="122"/>
    </location>
</feature>
<dbReference type="GO" id="GO:0016301">
    <property type="term" value="F:kinase activity"/>
    <property type="evidence" value="ECO:0007669"/>
    <property type="project" value="InterPro"/>
</dbReference>
<dbReference type="InterPro" id="IPR036597">
    <property type="entry name" value="Fido-like_dom_sf"/>
</dbReference>
<dbReference type="RefSeq" id="WP_048587979.1">
    <property type="nucleotide sequence ID" value="NZ_CATOUV010000001.1"/>
</dbReference>
<evidence type="ECO:0000313" key="3">
    <source>
        <dbReference type="EMBL" id="MEL0565705.1"/>
    </source>
</evidence>
<dbReference type="NCBIfam" id="TIGR01550">
    <property type="entry name" value="DOC_P1"/>
    <property type="match status" value="1"/>
</dbReference>
<dbReference type="PROSITE" id="PS51459">
    <property type="entry name" value="FIDO"/>
    <property type="match status" value="1"/>
</dbReference>
<evidence type="ECO:0000313" key="4">
    <source>
        <dbReference type="Proteomes" id="UP000327236"/>
    </source>
</evidence>
<keyword evidence="5" id="KW-1185">Reference proteome</keyword>
<dbReference type="InterPro" id="IPR003812">
    <property type="entry name" value="Fido"/>
</dbReference>
<dbReference type="GeneID" id="31743695"/>
<reference evidence="2 4" key="1">
    <citation type="submission" date="2019-09" db="EMBL/GenBank/DDBJ databases">
        <title>Draft genome sequence assemblies of isolates from the urinary tract.</title>
        <authorList>
            <person name="Mores C.R."/>
            <person name="Putonti C."/>
            <person name="Wolfe A.J."/>
        </authorList>
    </citation>
    <scope>NUCLEOTIDE SEQUENCE [LARGE SCALE GENOMIC DNA]</scope>
    <source>
        <strain evidence="2 4">UMB246</strain>
    </source>
</reference>
<dbReference type="InterPro" id="IPR006440">
    <property type="entry name" value="Doc"/>
</dbReference>
<dbReference type="Proteomes" id="UP000327236">
    <property type="component" value="Unassembled WGS sequence"/>
</dbReference>
<dbReference type="OrthoDB" id="9802752at2"/>
<proteinExistence type="predicted"/>
<evidence type="ECO:0000259" key="1">
    <source>
        <dbReference type="PROSITE" id="PS51459"/>
    </source>
</evidence>
<dbReference type="InterPro" id="IPR053737">
    <property type="entry name" value="Type_II_TA_Toxin"/>
</dbReference>
<sequence length="136" mass="15808">MYYVNKLTFIAINNEVVKRSDKNTFGVQYPEGLDIITEQPKQVLFGHELYPTIWLKAAFILQKITKKHIFSDGNKRTALASTTFFLFKNGYKLNYTKNEGLKFILYVTNSDDTEDIMKFAADWLKVHSTKIINNND</sequence>
<reference evidence="3 5" key="2">
    <citation type="submission" date="2024-04" db="EMBL/GenBank/DDBJ databases">
        <title>Three lactobacilli isolated from voided urine samples from females with type 2 diabetes.</title>
        <authorList>
            <person name="Kula A."/>
            <person name="Stegman N."/>
            <person name="Putonti C."/>
        </authorList>
    </citation>
    <scope>NUCLEOTIDE SEQUENCE [LARGE SCALE GENOMIC DNA]</scope>
    <source>
        <strain evidence="3 5">1855</strain>
    </source>
</reference>
<evidence type="ECO:0000313" key="5">
    <source>
        <dbReference type="Proteomes" id="UP001385848"/>
    </source>
</evidence>
<name>A0A5N1I423_LACJE</name>
<gene>
    <name evidence="3" type="ORF">AAC431_07260</name>
    <name evidence="2" type="ORF">F6H94_08020</name>
</gene>
<protein>
    <submittedName>
        <fullName evidence="2">Type II toxin-antitoxin system death-on-curing family toxin</fullName>
    </submittedName>
</protein>
<dbReference type="KEGG" id="lje:BUE77_08165"/>
<accession>A0A5N1I423</accession>
<evidence type="ECO:0000313" key="2">
    <source>
        <dbReference type="EMBL" id="KAA9320375.1"/>
    </source>
</evidence>
<dbReference type="AlphaFoldDB" id="A0A5N1I423"/>
<dbReference type="Proteomes" id="UP001385848">
    <property type="component" value="Unassembled WGS sequence"/>
</dbReference>
<dbReference type="EMBL" id="VYWW01000048">
    <property type="protein sequence ID" value="KAA9320375.1"/>
    <property type="molecule type" value="Genomic_DNA"/>
</dbReference>
<dbReference type="PANTHER" id="PTHR39426">
    <property type="entry name" value="HOMOLOGY TO DEATH-ON-CURING PROTEIN OF PHAGE P1"/>
    <property type="match status" value="1"/>
</dbReference>
<dbReference type="PANTHER" id="PTHR39426:SF1">
    <property type="entry name" value="HOMOLOGY TO DEATH-ON-CURING PROTEIN OF PHAGE P1"/>
    <property type="match status" value="1"/>
</dbReference>
<organism evidence="2 4">
    <name type="scientific">Lactobacillus jensenii</name>
    <dbReference type="NCBI Taxonomy" id="109790"/>
    <lineage>
        <taxon>Bacteria</taxon>
        <taxon>Bacillati</taxon>
        <taxon>Bacillota</taxon>
        <taxon>Bacilli</taxon>
        <taxon>Lactobacillales</taxon>
        <taxon>Lactobacillaceae</taxon>
        <taxon>Lactobacillus</taxon>
    </lineage>
</organism>
<dbReference type="SUPFAM" id="SSF140931">
    <property type="entry name" value="Fic-like"/>
    <property type="match status" value="1"/>
</dbReference>
<comment type="caution">
    <text evidence="2">The sequence shown here is derived from an EMBL/GenBank/DDBJ whole genome shotgun (WGS) entry which is preliminary data.</text>
</comment>
<dbReference type="EMBL" id="JBBVUL010000015">
    <property type="protein sequence ID" value="MEL0565705.1"/>
    <property type="molecule type" value="Genomic_DNA"/>
</dbReference>
<dbReference type="Gene3D" id="1.20.120.1870">
    <property type="entry name" value="Fic/DOC protein, Fido domain"/>
    <property type="match status" value="1"/>
</dbReference>
<dbReference type="Pfam" id="PF02661">
    <property type="entry name" value="Fic"/>
    <property type="match status" value="1"/>
</dbReference>